<keyword evidence="1" id="KW-0472">Membrane</keyword>
<evidence type="ECO:0000313" key="2">
    <source>
        <dbReference type="EMBL" id="WZP05660.1"/>
    </source>
</evidence>
<keyword evidence="3" id="KW-1185">Reference proteome</keyword>
<feature type="transmembrane region" description="Helical" evidence="1">
    <location>
        <begin position="124"/>
        <end position="143"/>
    </location>
</feature>
<organism evidence="2 3">
    <name type="scientific">Cytobacillus pseudoceanisediminis</name>
    <dbReference type="NCBI Taxonomy" id="3051614"/>
    <lineage>
        <taxon>Bacteria</taxon>
        <taxon>Bacillati</taxon>
        <taxon>Bacillota</taxon>
        <taxon>Bacilli</taxon>
        <taxon>Bacillales</taxon>
        <taxon>Bacillaceae</taxon>
        <taxon>Cytobacillus</taxon>
    </lineage>
</organism>
<accession>A0ABZ2ZBX5</accession>
<feature type="transmembrane region" description="Helical" evidence="1">
    <location>
        <begin position="56"/>
        <end position="75"/>
    </location>
</feature>
<dbReference type="RefSeq" id="WP_009333827.1">
    <property type="nucleotide sequence ID" value="NZ_CP097349.1"/>
</dbReference>
<keyword evidence="1" id="KW-1133">Transmembrane helix</keyword>
<reference evidence="2 3" key="1">
    <citation type="submission" date="2024-04" db="EMBL/GenBank/DDBJ databases">
        <title>Screening of coral probiotics and analysis of their probiotic properties.</title>
        <authorList>
            <person name="Wang S."/>
        </authorList>
    </citation>
    <scope>NUCLEOTIDE SEQUENCE [LARGE SCALE GENOMIC DNA]</scope>
    <source>
        <strain evidence="2 3">GXU-Z9</strain>
    </source>
</reference>
<evidence type="ECO:0000256" key="1">
    <source>
        <dbReference type="SAM" id="Phobius"/>
    </source>
</evidence>
<evidence type="ECO:0000313" key="3">
    <source>
        <dbReference type="Proteomes" id="UP001472074"/>
    </source>
</evidence>
<dbReference type="Proteomes" id="UP001472074">
    <property type="component" value="Chromosome"/>
</dbReference>
<protein>
    <submittedName>
        <fullName evidence="2">CBO0543 family protein</fullName>
    </submittedName>
</protein>
<dbReference type="EMBL" id="CP151651">
    <property type="protein sequence ID" value="WZP05660.1"/>
    <property type="molecule type" value="Genomic_DNA"/>
</dbReference>
<sequence>MHTVKHLKGSSSQPLRKKPSGIRSYMPAMLLASLLGTYLDLYFIGKGMYYFPNRPFSAIFSINILFTLAVLPIFMIPLLKIMKSLKGWLKGMFVLSISLAMAALEKMGEDMGMFVHAENWHHHYTFVGYSLFIGLITAFHGWINKKNKE</sequence>
<gene>
    <name evidence="2" type="ORF">AADC60_16370</name>
</gene>
<name>A0ABZ2ZBX5_9BACI</name>
<feature type="transmembrane region" description="Helical" evidence="1">
    <location>
        <begin position="25"/>
        <end position="44"/>
    </location>
</feature>
<proteinExistence type="predicted"/>
<keyword evidence="1" id="KW-0812">Transmembrane</keyword>
<dbReference type="NCBIfam" id="NF041644">
    <property type="entry name" value="CBO0543_fam"/>
    <property type="match status" value="1"/>
</dbReference>
<dbReference type="InterPro" id="IPR048147">
    <property type="entry name" value="CBO0543-like"/>
</dbReference>
<feature type="transmembrane region" description="Helical" evidence="1">
    <location>
        <begin position="87"/>
        <end position="104"/>
    </location>
</feature>